<organism evidence="1 2">
    <name type="scientific">Paraburkholderia bengalensis</name>
    <dbReference type="NCBI Taxonomy" id="2747562"/>
    <lineage>
        <taxon>Bacteria</taxon>
        <taxon>Pseudomonadati</taxon>
        <taxon>Pseudomonadota</taxon>
        <taxon>Betaproteobacteria</taxon>
        <taxon>Burkholderiales</taxon>
        <taxon>Burkholderiaceae</taxon>
        <taxon>Paraburkholderia</taxon>
    </lineage>
</organism>
<evidence type="ECO:0000313" key="1">
    <source>
        <dbReference type="EMBL" id="MEI5996807.1"/>
    </source>
</evidence>
<comment type="caution">
    <text evidence="1">The sequence shown here is derived from an EMBL/GenBank/DDBJ whole genome shotgun (WGS) entry which is preliminary data.</text>
</comment>
<gene>
    <name evidence="1" type="ORF">H3V53_06215</name>
</gene>
<dbReference type="EMBL" id="JACFYJ010000006">
    <property type="protein sequence ID" value="MEI5996807.1"/>
    <property type="molecule type" value="Genomic_DNA"/>
</dbReference>
<dbReference type="SUPFAM" id="SSF47413">
    <property type="entry name" value="lambda repressor-like DNA-binding domains"/>
    <property type="match status" value="1"/>
</dbReference>
<protein>
    <recommendedName>
        <fullName evidence="3">Helix-turn-helix</fullName>
    </recommendedName>
</protein>
<dbReference type="Gene3D" id="1.10.260.40">
    <property type="entry name" value="lambda repressor-like DNA-binding domains"/>
    <property type="match status" value="1"/>
</dbReference>
<name>A0ABU8IMI5_9BURK</name>
<dbReference type="Proteomes" id="UP001386437">
    <property type="component" value="Unassembled WGS sequence"/>
</dbReference>
<evidence type="ECO:0008006" key="3">
    <source>
        <dbReference type="Google" id="ProtNLM"/>
    </source>
</evidence>
<sequence>MEPRTPSEMLAEIKAETQLGEIGLAKRLGVSQPTVNRILRGQPNCSSKALLAIQRVHAEVMAEKAAA</sequence>
<keyword evidence="2" id="KW-1185">Reference proteome</keyword>
<dbReference type="RefSeq" id="WP_336597209.1">
    <property type="nucleotide sequence ID" value="NZ_JACFYJ010000006.1"/>
</dbReference>
<evidence type="ECO:0000313" key="2">
    <source>
        <dbReference type="Proteomes" id="UP001386437"/>
    </source>
</evidence>
<dbReference type="InterPro" id="IPR010982">
    <property type="entry name" value="Lambda_DNA-bd_dom_sf"/>
</dbReference>
<proteinExistence type="predicted"/>
<accession>A0ABU8IMI5</accession>
<reference evidence="1 2" key="1">
    <citation type="journal article" date="2022" name="Arch. Microbiol.">
        <title>Paraburkholderia bengalensis sp. nov. isolated from roots of Oryza sativa, IR64.</title>
        <authorList>
            <person name="Nag P."/>
            <person name="Mondal N."/>
            <person name="Sarkar J."/>
            <person name="Das S."/>
        </authorList>
    </citation>
    <scope>NUCLEOTIDE SEQUENCE [LARGE SCALE GENOMIC DNA]</scope>
    <source>
        <strain evidence="1 2">IR64_4_BI</strain>
    </source>
</reference>